<accession>A0A9P4H697</accession>
<dbReference type="AlphaFoldDB" id="A0A9P4H697"/>
<proteinExistence type="inferred from homology"/>
<dbReference type="OrthoDB" id="1930760at2759"/>
<dbReference type="SUPFAM" id="SSF50978">
    <property type="entry name" value="WD40 repeat-like"/>
    <property type="match status" value="1"/>
</dbReference>
<organism evidence="8 9">
    <name type="scientific">Setomelanomma holmii</name>
    <dbReference type="NCBI Taxonomy" id="210430"/>
    <lineage>
        <taxon>Eukaryota</taxon>
        <taxon>Fungi</taxon>
        <taxon>Dikarya</taxon>
        <taxon>Ascomycota</taxon>
        <taxon>Pezizomycotina</taxon>
        <taxon>Dothideomycetes</taxon>
        <taxon>Pleosporomycetidae</taxon>
        <taxon>Pleosporales</taxon>
        <taxon>Pleosporineae</taxon>
        <taxon>Phaeosphaeriaceae</taxon>
        <taxon>Setomelanomma</taxon>
    </lineage>
</organism>
<dbReference type="EMBL" id="ML978226">
    <property type="protein sequence ID" value="KAF2027441.1"/>
    <property type="molecule type" value="Genomic_DNA"/>
</dbReference>
<keyword evidence="9" id="KW-1185">Reference proteome</keyword>
<reference evidence="8" key="1">
    <citation type="journal article" date="2020" name="Stud. Mycol.">
        <title>101 Dothideomycetes genomes: a test case for predicting lifestyles and emergence of pathogens.</title>
        <authorList>
            <person name="Haridas S."/>
            <person name="Albert R."/>
            <person name="Binder M."/>
            <person name="Bloem J."/>
            <person name="Labutti K."/>
            <person name="Salamov A."/>
            <person name="Andreopoulos B."/>
            <person name="Baker S."/>
            <person name="Barry K."/>
            <person name="Bills G."/>
            <person name="Bluhm B."/>
            <person name="Cannon C."/>
            <person name="Castanera R."/>
            <person name="Culley D."/>
            <person name="Daum C."/>
            <person name="Ezra D."/>
            <person name="Gonzalez J."/>
            <person name="Henrissat B."/>
            <person name="Kuo A."/>
            <person name="Liang C."/>
            <person name="Lipzen A."/>
            <person name="Lutzoni F."/>
            <person name="Magnuson J."/>
            <person name="Mondo S."/>
            <person name="Nolan M."/>
            <person name="Ohm R."/>
            <person name="Pangilinan J."/>
            <person name="Park H.-J."/>
            <person name="Ramirez L."/>
            <person name="Alfaro M."/>
            <person name="Sun H."/>
            <person name="Tritt A."/>
            <person name="Yoshinaga Y."/>
            <person name="Zwiers L.-H."/>
            <person name="Turgeon B."/>
            <person name="Goodwin S."/>
            <person name="Spatafora J."/>
            <person name="Crous P."/>
            <person name="Grigoriev I."/>
        </authorList>
    </citation>
    <scope>NUCLEOTIDE SEQUENCE</scope>
    <source>
        <strain evidence="8">CBS 110217</strain>
    </source>
</reference>
<dbReference type="PANTHER" id="PTHR46042">
    <property type="entry name" value="DIPHTHINE METHYLTRANSFERASE"/>
    <property type="match status" value="1"/>
</dbReference>
<sequence>MTAIASLRSTVLDLPPSCIEFCPSAPQYAVIGTYNLEKQDEQKDQDTEADQGQKTSQQRNGSLILIEVIGDDVTILQTLPTPSAILDVHFRGQSTDGIFGAATSTGAIGIYKLTVSNGEAPVITHVHTLQFFAEDELITAFSWHSDGRTLGMTLSTGWVYLGEEINGEEDTAEVLIHELEVWTLAFIPDGSGILSGGDDCALRFEQLPRKSAWVDKKIHGAGVTAILPVFWDESEMLVVTGSYDDHIRLIHVPTTGRREVLTEMNLEGGVWRLKILDQKPAMQKGSDRGSWVCASDPEELLLLVSCMHAGTRIVRLFHDSDKAKWHFEVKARFEEHKSMNYGSDCQPHVDDQGQRKFITTSFYDRLLCLWRY</sequence>
<evidence type="ECO:0000256" key="6">
    <source>
        <dbReference type="ARBA" id="ARBA00039131"/>
    </source>
</evidence>
<comment type="catalytic activity">
    <reaction evidence="7">
        <text>diphthine methyl ester-[translation elongation factor 2] + H2O = diphthine-[translation elongation factor 2] + methanol + H(+)</text>
        <dbReference type="Rhea" id="RHEA:42656"/>
        <dbReference type="Rhea" id="RHEA-COMP:10172"/>
        <dbReference type="Rhea" id="RHEA-COMP:10173"/>
        <dbReference type="ChEBI" id="CHEBI:15377"/>
        <dbReference type="ChEBI" id="CHEBI:15378"/>
        <dbReference type="ChEBI" id="CHEBI:17790"/>
        <dbReference type="ChEBI" id="CHEBI:79005"/>
        <dbReference type="ChEBI" id="CHEBI:82696"/>
        <dbReference type="EC" id="3.1.1.97"/>
    </reaction>
</comment>
<comment type="pathway">
    <text evidence="1">Protein modification; peptidyl-diphthamide biosynthesis.</text>
</comment>
<dbReference type="InterPro" id="IPR052415">
    <property type="entry name" value="Diphthine_MTase"/>
</dbReference>
<keyword evidence="2" id="KW-0853">WD repeat</keyword>
<gene>
    <name evidence="8" type="ORF">EK21DRAFT_71843</name>
</gene>
<keyword evidence="3" id="KW-0677">Repeat</keyword>
<protein>
    <recommendedName>
        <fullName evidence="6">methylated diphthine methylhydrolase</fullName>
        <ecNumber evidence="6">3.1.1.97</ecNumber>
    </recommendedName>
</protein>
<dbReference type="Proteomes" id="UP000799777">
    <property type="component" value="Unassembled WGS sequence"/>
</dbReference>
<evidence type="ECO:0000256" key="7">
    <source>
        <dbReference type="ARBA" id="ARBA00047551"/>
    </source>
</evidence>
<evidence type="ECO:0000313" key="9">
    <source>
        <dbReference type="Proteomes" id="UP000799777"/>
    </source>
</evidence>
<dbReference type="EC" id="3.1.1.97" evidence="6"/>
<keyword evidence="4" id="KW-0378">Hydrolase</keyword>
<name>A0A9P4H697_9PLEO</name>
<dbReference type="GO" id="GO:0017183">
    <property type="term" value="P:protein histidyl modification to diphthamide"/>
    <property type="evidence" value="ECO:0007669"/>
    <property type="project" value="TreeGrafter"/>
</dbReference>
<dbReference type="Gene3D" id="2.130.10.10">
    <property type="entry name" value="YVTN repeat-like/Quinoprotein amine dehydrogenase"/>
    <property type="match status" value="1"/>
</dbReference>
<comment type="similarity">
    <text evidence="5">Belongs to the DPH7 family.</text>
</comment>
<comment type="caution">
    <text evidence="8">The sequence shown here is derived from an EMBL/GenBank/DDBJ whole genome shotgun (WGS) entry which is preliminary data.</text>
</comment>
<evidence type="ECO:0000256" key="5">
    <source>
        <dbReference type="ARBA" id="ARBA00038092"/>
    </source>
</evidence>
<evidence type="ECO:0000256" key="1">
    <source>
        <dbReference type="ARBA" id="ARBA00005156"/>
    </source>
</evidence>
<evidence type="ECO:0000256" key="3">
    <source>
        <dbReference type="ARBA" id="ARBA00022737"/>
    </source>
</evidence>
<dbReference type="InterPro" id="IPR015943">
    <property type="entry name" value="WD40/YVTN_repeat-like_dom_sf"/>
</dbReference>
<dbReference type="Pfam" id="PF00400">
    <property type="entry name" value="WD40"/>
    <property type="match status" value="1"/>
</dbReference>
<evidence type="ECO:0000256" key="4">
    <source>
        <dbReference type="ARBA" id="ARBA00022801"/>
    </source>
</evidence>
<dbReference type="InterPro" id="IPR001680">
    <property type="entry name" value="WD40_rpt"/>
</dbReference>
<evidence type="ECO:0000256" key="2">
    <source>
        <dbReference type="ARBA" id="ARBA00022574"/>
    </source>
</evidence>
<dbReference type="InterPro" id="IPR036322">
    <property type="entry name" value="WD40_repeat_dom_sf"/>
</dbReference>
<evidence type="ECO:0000313" key="8">
    <source>
        <dbReference type="EMBL" id="KAF2027441.1"/>
    </source>
</evidence>
<dbReference type="GO" id="GO:0005737">
    <property type="term" value="C:cytoplasm"/>
    <property type="evidence" value="ECO:0007669"/>
    <property type="project" value="TreeGrafter"/>
</dbReference>
<dbReference type="GO" id="GO:0061685">
    <property type="term" value="F:diphthine methylesterase activity"/>
    <property type="evidence" value="ECO:0007669"/>
    <property type="project" value="UniProtKB-EC"/>
</dbReference>
<dbReference type="PANTHER" id="PTHR46042:SF1">
    <property type="entry name" value="DIPHTHINE METHYLTRANSFERASE"/>
    <property type="match status" value="1"/>
</dbReference>